<name>A0A195DYS4_9HYME</name>
<reference evidence="2 3" key="1">
    <citation type="submission" date="2015-09" db="EMBL/GenBank/DDBJ databases">
        <title>Trachymyrmex cornetzi WGS genome.</title>
        <authorList>
            <person name="Nygaard S."/>
            <person name="Hu H."/>
            <person name="Boomsma J."/>
            <person name="Zhang G."/>
        </authorList>
    </citation>
    <scope>NUCLEOTIDE SEQUENCE [LARGE SCALE GENOMIC DNA]</scope>
    <source>
        <strain evidence="2">Tcor2-1</strain>
        <tissue evidence="2">Whole body</tissue>
    </source>
</reference>
<feature type="region of interest" description="Disordered" evidence="1">
    <location>
        <begin position="193"/>
        <end position="237"/>
    </location>
</feature>
<evidence type="ECO:0000256" key="1">
    <source>
        <dbReference type="SAM" id="MobiDB-lite"/>
    </source>
</evidence>
<gene>
    <name evidence="2" type="ORF">ALC57_09759</name>
</gene>
<protein>
    <submittedName>
        <fullName evidence="2">Uncharacterized protein</fullName>
    </submittedName>
</protein>
<proteinExistence type="predicted"/>
<evidence type="ECO:0000313" key="3">
    <source>
        <dbReference type="Proteomes" id="UP000078492"/>
    </source>
</evidence>
<sequence>MPVMLTTSKQIMAYPGLRLPKGYLVATTGVYTPEPSSEYYTPPVTSLCYGLCHTNSSFNLSGERRRTSYPMERSLDERHPQDWLLFDHHKRERLPLYPSTYLYDGGRHGTVARNLLILFPEGRRWVPSTYLAPRLVTRGRSGMPGFHLKSKAKQLGSTVTIGFHVRMISRVRRVDILAAGSAGDDVWRRMRDGRRVESRRPSDETPERLLSVPETGRRLRLQQSPPKFREKSRRGKYAAPTDVTPRCIMALVSCDKDIFNRELYPYLSRC</sequence>
<evidence type="ECO:0000313" key="2">
    <source>
        <dbReference type="EMBL" id="KYN17877.1"/>
    </source>
</evidence>
<dbReference type="Proteomes" id="UP000078492">
    <property type="component" value="Unassembled WGS sequence"/>
</dbReference>
<organism evidence="2 3">
    <name type="scientific">Trachymyrmex cornetzi</name>
    <dbReference type="NCBI Taxonomy" id="471704"/>
    <lineage>
        <taxon>Eukaryota</taxon>
        <taxon>Metazoa</taxon>
        <taxon>Ecdysozoa</taxon>
        <taxon>Arthropoda</taxon>
        <taxon>Hexapoda</taxon>
        <taxon>Insecta</taxon>
        <taxon>Pterygota</taxon>
        <taxon>Neoptera</taxon>
        <taxon>Endopterygota</taxon>
        <taxon>Hymenoptera</taxon>
        <taxon>Apocrita</taxon>
        <taxon>Aculeata</taxon>
        <taxon>Formicoidea</taxon>
        <taxon>Formicidae</taxon>
        <taxon>Myrmicinae</taxon>
        <taxon>Trachymyrmex</taxon>
    </lineage>
</organism>
<accession>A0A195DYS4</accession>
<keyword evidence="3" id="KW-1185">Reference proteome</keyword>
<dbReference type="EMBL" id="KQ980066">
    <property type="protein sequence ID" value="KYN17877.1"/>
    <property type="molecule type" value="Genomic_DNA"/>
</dbReference>
<feature type="compositionally biased region" description="Basic and acidic residues" evidence="1">
    <location>
        <begin position="193"/>
        <end position="207"/>
    </location>
</feature>
<dbReference type="AlphaFoldDB" id="A0A195DYS4"/>